<evidence type="ECO:0000313" key="2">
    <source>
        <dbReference type="Proteomes" id="UP001229421"/>
    </source>
</evidence>
<name>A0AAD8KK91_TARER</name>
<organism evidence="1 2">
    <name type="scientific">Tagetes erecta</name>
    <name type="common">African marigold</name>
    <dbReference type="NCBI Taxonomy" id="13708"/>
    <lineage>
        <taxon>Eukaryota</taxon>
        <taxon>Viridiplantae</taxon>
        <taxon>Streptophyta</taxon>
        <taxon>Embryophyta</taxon>
        <taxon>Tracheophyta</taxon>
        <taxon>Spermatophyta</taxon>
        <taxon>Magnoliopsida</taxon>
        <taxon>eudicotyledons</taxon>
        <taxon>Gunneridae</taxon>
        <taxon>Pentapetalae</taxon>
        <taxon>asterids</taxon>
        <taxon>campanulids</taxon>
        <taxon>Asterales</taxon>
        <taxon>Asteraceae</taxon>
        <taxon>Asteroideae</taxon>
        <taxon>Heliantheae alliance</taxon>
        <taxon>Tageteae</taxon>
        <taxon>Tagetes</taxon>
    </lineage>
</organism>
<reference evidence="1" key="1">
    <citation type="journal article" date="2023" name="bioRxiv">
        <title>Improved chromosome-level genome assembly for marigold (Tagetes erecta).</title>
        <authorList>
            <person name="Jiang F."/>
            <person name="Yuan L."/>
            <person name="Wang S."/>
            <person name="Wang H."/>
            <person name="Xu D."/>
            <person name="Wang A."/>
            <person name="Fan W."/>
        </authorList>
    </citation>
    <scope>NUCLEOTIDE SEQUENCE</scope>
    <source>
        <strain evidence="1">WSJ</strain>
        <tissue evidence="1">Leaf</tissue>
    </source>
</reference>
<proteinExistence type="predicted"/>
<protein>
    <submittedName>
        <fullName evidence="1">Uncharacterized protein</fullName>
    </submittedName>
</protein>
<accession>A0AAD8KK91</accession>
<gene>
    <name evidence="1" type="ORF">QVD17_24509</name>
</gene>
<evidence type="ECO:0000313" key="1">
    <source>
        <dbReference type="EMBL" id="KAK1421842.1"/>
    </source>
</evidence>
<dbReference type="EMBL" id="JAUHHV010000006">
    <property type="protein sequence ID" value="KAK1421842.1"/>
    <property type="molecule type" value="Genomic_DNA"/>
</dbReference>
<dbReference type="AlphaFoldDB" id="A0AAD8KK91"/>
<keyword evidence="2" id="KW-1185">Reference proteome</keyword>
<dbReference type="Proteomes" id="UP001229421">
    <property type="component" value="Unassembled WGS sequence"/>
</dbReference>
<sequence length="82" mass="9403">MDESTKNQDSLPAATPYKFHEKRSVDSAFLKQACTSFIATFKAYIGSTLTPTQQIKQDLEELHPDEVEEMDLKWKMAMIAYI</sequence>
<comment type="caution">
    <text evidence="1">The sequence shown here is derived from an EMBL/GenBank/DDBJ whole genome shotgun (WGS) entry which is preliminary data.</text>
</comment>